<feature type="region of interest" description="Disordered" evidence="1">
    <location>
        <begin position="89"/>
        <end position="127"/>
    </location>
</feature>
<accession>A0ABQ5IG08</accession>
<feature type="compositionally biased region" description="Low complexity" evidence="1">
    <location>
        <begin position="1"/>
        <end position="14"/>
    </location>
</feature>
<feature type="region of interest" description="Disordered" evidence="1">
    <location>
        <begin position="242"/>
        <end position="264"/>
    </location>
</feature>
<keyword evidence="3" id="KW-1185">Reference proteome</keyword>
<protein>
    <submittedName>
        <fullName evidence="2">Uncharacterized protein</fullName>
    </submittedName>
</protein>
<evidence type="ECO:0000256" key="1">
    <source>
        <dbReference type="SAM" id="MobiDB-lite"/>
    </source>
</evidence>
<evidence type="ECO:0000313" key="3">
    <source>
        <dbReference type="Proteomes" id="UP001151760"/>
    </source>
</evidence>
<comment type="caution">
    <text evidence="2">The sequence shown here is derived from an EMBL/GenBank/DDBJ whole genome shotgun (WGS) entry which is preliminary data.</text>
</comment>
<sequence length="315" mass="34369">MANQEQIPQQQDPQDQPERPASPIPFAPVKQVGFNLEYIIFNPNNELLLDLQSNIRNTYPSSGTQPKHSRNLRFSSLLPLVVSLENSALETNHSQPPASTPMDVSMHKEDQQVAGGPTSLGVTSEEGAHPYLSSGMSASNFNQSIFSVSFIIHSESALGHDALVDSTAKVDPRKSIPYDSIPQQQGLEIVLTTPETGKGASTTAKQFDEIKLEDLSKLLQYVPTDFMDLDSLEDDPIIVVNESEEDEEDKDEGIHTDSNSQKRRLELEKNKVEAEVALLSAQPSFPNVIMSASKKTKDASIPSAGQAGTQLSEGE</sequence>
<feature type="region of interest" description="Disordered" evidence="1">
    <location>
        <begin position="292"/>
        <end position="315"/>
    </location>
</feature>
<reference evidence="2" key="2">
    <citation type="submission" date="2022-01" db="EMBL/GenBank/DDBJ databases">
        <authorList>
            <person name="Yamashiro T."/>
            <person name="Shiraishi A."/>
            <person name="Satake H."/>
            <person name="Nakayama K."/>
        </authorList>
    </citation>
    <scope>NUCLEOTIDE SEQUENCE</scope>
</reference>
<feature type="compositionally biased region" description="Acidic residues" evidence="1">
    <location>
        <begin position="242"/>
        <end position="251"/>
    </location>
</feature>
<gene>
    <name evidence="2" type="ORF">Tco_1094624</name>
</gene>
<proteinExistence type="predicted"/>
<dbReference type="EMBL" id="BQNB010020739">
    <property type="protein sequence ID" value="GJT99106.1"/>
    <property type="molecule type" value="Genomic_DNA"/>
</dbReference>
<name>A0ABQ5IG08_9ASTR</name>
<organism evidence="2 3">
    <name type="scientific">Tanacetum coccineum</name>
    <dbReference type="NCBI Taxonomy" id="301880"/>
    <lineage>
        <taxon>Eukaryota</taxon>
        <taxon>Viridiplantae</taxon>
        <taxon>Streptophyta</taxon>
        <taxon>Embryophyta</taxon>
        <taxon>Tracheophyta</taxon>
        <taxon>Spermatophyta</taxon>
        <taxon>Magnoliopsida</taxon>
        <taxon>eudicotyledons</taxon>
        <taxon>Gunneridae</taxon>
        <taxon>Pentapetalae</taxon>
        <taxon>asterids</taxon>
        <taxon>campanulids</taxon>
        <taxon>Asterales</taxon>
        <taxon>Asteraceae</taxon>
        <taxon>Asteroideae</taxon>
        <taxon>Anthemideae</taxon>
        <taxon>Anthemidinae</taxon>
        <taxon>Tanacetum</taxon>
    </lineage>
</organism>
<evidence type="ECO:0000313" key="2">
    <source>
        <dbReference type="EMBL" id="GJT99106.1"/>
    </source>
</evidence>
<dbReference type="Proteomes" id="UP001151760">
    <property type="component" value="Unassembled WGS sequence"/>
</dbReference>
<feature type="region of interest" description="Disordered" evidence="1">
    <location>
        <begin position="1"/>
        <end position="26"/>
    </location>
</feature>
<feature type="compositionally biased region" description="Polar residues" evidence="1">
    <location>
        <begin position="306"/>
        <end position="315"/>
    </location>
</feature>
<reference evidence="2" key="1">
    <citation type="journal article" date="2022" name="Int. J. Mol. Sci.">
        <title>Draft Genome of Tanacetum Coccineum: Genomic Comparison of Closely Related Tanacetum-Family Plants.</title>
        <authorList>
            <person name="Yamashiro T."/>
            <person name="Shiraishi A."/>
            <person name="Nakayama K."/>
            <person name="Satake H."/>
        </authorList>
    </citation>
    <scope>NUCLEOTIDE SEQUENCE</scope>
</reference>